<evidence type="ECO:0000259" key="1">
    <source>
        <dbReference type="PROSITE" id="PS51194"/>
    </source>
</evidence>
<name>A0A2V4N6K4_9ACTN</name>
<dbReference type="Gene3D" id="3.40.50.300">
    <property type="entry name" value="P-loop containing nucleotide triphosphate hydrolases"/>
    <property type="match status" value="1"/>
</dbReference>
<accession>A0A2V4N6K4</accession>
<dbReference type="PROSITE" id="PS51194">
    <property type="entry name" value="HELICASE_CTER"/>
    <property type="match status" value="1"/>
</dbReference>
<protein>
    <recommendedName>
        <fullName evidence="1">Helicase C-terminal domain-containing protein</fullName>
    </recommendedName>
</protein>
<reference evidence="2 3" key="1">
    <citation type="submission" date="2018-03" db="EMBL/GenBank/DDBJ databases">
        <title>Bioinformatic expansion and discovery of thiopeptide antibiotics.</title>
        <authorList>
            <person name="Schwalen C.J."/>
            <person name="Hudson G.A."/>
            <person name="Mitchell D.A."/>
        </authorList>
    </citation>
    <scope>NUCLEOTIDE SEQUENCE [LARGE SCALE GENOMIC DNA]</scope>
    <source>
        <strain evidence="2 3">ATCC 21389</strain>
    </source>
</reference>
<evidence type="ECO:0000313" key="3">
    <source>
        <dbReference type="Proteomes" id="UP000248039"/>
    </source>
</evidence>
<keyword evidence="3" id="KW-1185">Reference proteome</keyword>
<dbReference type="InterPro" id="IPR027417">
    <property type="entry name" value="P-loop_NTPase"/>
</dbReference>
<dbReference type="OrthoDB" id="713315at2"/>
<evidence type="ECO:0000313" key="2">
    <source>
        <dbReference type="EMBL" id="PYC69182.1"/>
    </source>
</evidence>
<dbReference type="EMBL" id="PYBW01000130">
    <property type="protein sequence ID" value="PYC69182.1"/>
    <property type="molecule type" value="Genomic_DNA"/>
</dbReference>
<dbReference type="Proteomes" id="UP000248039">
    <property type="component" value="Unassembled WGS sequence"/>
</dbReference>
<dbReference type="InterPro" id="IPR001650">
    <property type="entry name" value="Helicase_C-like"/>
</dbReference>
<dbReference type="SMART" id="SM00490">
    <property type="entry name" value="HELICc"/>
    <property type="match status" value="1"/>
</dbReference>
<sequence length="1187" mass="131435">MCGQHGPFRPCGPLSVPAGGTPVGPAATFRRRGADVSTTAYEPTLDQQAAMVEHLVHAVVADGTGDADGDLCLGEPPSARYYMESLAPRSDESGGAGVRFGRATPDSLGFEFEAEVGSTIEVFARASFYYAVLPTRDEQLRWAGEREEAFRLTPLFRRRDVKVGPVEVTLDTGRRVRRVLEQEFRASFAEQIRLALADPRIDRRLGDDRRERLVPPSAMVDDSTFERWLASVATGTPMAPSPAAQVVVSVRAVAEGRLRVTATLQNCAIEPTVVVQGRGRNAGRARRDESRDHFLFRAGLEVRGDVLLPIMMDLGADAYRYSGALPAYANNCGVEASTDGARLLGIRSVPVPTHDTFRADSHSSPQWTFESLMRAPLPVLDDLADSMDSYLGGPVWEGADLADQPELAARKAADRETATLEVRRFRDGISWLRRDPRLLLAFQLANETMAELDRRRRRNASGRPGGWRLFQLVSIVSQLSSLAWREHPESAFEKGLWGDDDSADPTAAATVIWYPTGGGKTEAYLGLVITAMFYDRARGKTAGVTAWCRFPLRLLTLQQTQRQMNAVALANLVRERAANRLQAVGGGPGSNFLIGFYAGAGNTPNSLTSDPGLLARLRTDEEARRRYRLVDECPYCCERSVDIPPPDERDLKLLHVCTACGKMLPLVVVDTEIYRFLPSVVVGTLDKLANIGLSDRFGSLLGDVDCRCKTHGYGRGMKCHERQAPGHAKAPVQPLSPLYDPSPSLEIVDELHMVQEELGVFSGHYEGLLAEVQRSLSARQRADGRGVRTKVVATTATIRGEDRQCEHLFGLRSVVVPLPGPTLDESFYWRLDRSRSLRRFVGIMPTNGTAEMTLVRILTSLHRTLQSLMLRRNLPPELAEWPPEQLSGTVDLYRTSLTYTTALPDFAKISRSLDTQVNEILKREGFESLKVAQLSGDSRLDNVRNVLDDLESRDGKVDTVVATSMVSHGVDIDRLNLMLFHGMPKSMAEYIQASSRVGRSYHGLVFMLFNPLRERDRSHYRYHGKFHEYLDRMVEPVAINRWSRFAVRRTLPGILMGQILQVANREWWETGHAPTHLHDLARVQQALRDPGQGGLTSTQLDELLRAMYAVFQADRPEAAELRTDLEELVAHARESLGSAGAGAGVSAGGSRAYRATGDYLGLEHRPMTSLRDVNEGLPFHILSDRRS</sequence>
<comment type="caution">
    <text evidence="2">The sequence shown here is derived from an EMBL/GenBank/DDBJ whole genome shotgun (WGS) entry which is preliminary data.</text>
</comment>
<gene>
    <name evidence="2" type="ORF">C7C46_28190</name>
</gene>
<dbReference type="AlphaFoldDB" id="A0A2V4N6K4"/>
<organism evidence="2 3">
    <name type="scientific">Streptomyces tateyamensis</name>
    <dbReference type="NCBI Taxonomy" id="565073"/>
    <lineage>
        <taxon>Bacteria</taxon>
        <taxon>Bacillati</taxon>
        <taxon>Actinomycetota</taxon>
        <taxon>Actinomycetes</taxon>
        <taxon>Kitasatosporales</taxon>
        <taxon>Streptomycetaceae</taxon>
        <taxon>Streptomyces</taxon>
    </lineage>
</organism>
<dbReference type="CDD" id="cd18785">
    <property type="entry name" value="SF2_C"/>
    <property type="match status" value="1"/>
</dbReference>
<dbReference type="SUPFAM" id="SSF52540">
    <property type="entry name" value="P-loop containing nucleoside triphosphate hydrolases"/>
    <property type="match status" value="1"/>
</dbReference>
<proteinExistence type="predicted"/>
<feature type="domain" description="Helicase C-terminal" evidence="1">
    <location>
        <begin position="891"/>
        <end position="1045"/>
    </location>
</feature>
<dbReference type="Pfam" id="PF00271">
    <property type="entry name" value="Helicase_C"/>
    <property type="match status" value="1"/>
</dbReference>